<dbReference type="PANTHER" id="PTHR31025">
    <property type="entry name" value="SI:CH211-196P9.1-RELATED"/>
    <property type="match status" value="1"/>
</dbReference>
<organism evidence="1 2">
    <name type="scientific">Merluccius polli</name>
    <name type="common">Benguela hake</name>
    <name type="synonym">Merluccius cadenati</name>
    <dbReference type="NCBI Taxonomy" id="89951"/>
    <lineage>
        <taxon>Eukaryota</taxon>
        <taxon>Metazoa</taxon>
        <taxon>Chordata</taxon>
        <taxon>Craniata</taxon>
        <taxon>Vertebrata</taxon>
        <taxon>Euteleostomi</taxon>
        <taxon>Actinopterygii</taxon>
        <taxon>Neopterygii</taxon>
        <taxon>Teleostei</taxon>
        <taxon>Neoteleostei</taxon>
        <taxon>Acanthomorphata</taxon>
        <taxon>Zeiogadaria</taxon>
        <taxon>Gadariae</taxon>
        <taxon>Gadiformes</taxon>
        <taxon>Gadoidei</taxon>
        <taxon>Merlucciidae</taxon>
        <taxon>Merluccius</taxon>
    </lineage>
</organism>
<dbReference type="PANTHER" id="PTHR31025:SF25">
    <property type="entry name" value="ZINC FINGER (C2H2)-60"/>
    <property type="match status" value="1"/>
</dbReference>
<name>A0AA47P3N9_MERPO</name>
<accession>A0AA47P3N9</accession>
<sequence length="136" mass="15404">MVPLERTFFTKLDFYTPTTQEIFSKKGGVAGTKIRPLLDSLSQDISRVEAREDQAEQVLKICVFHTSEEDEGASDTDVSIVIEGNEIMLMGIIYAMNLSYPPKTKYTFEVFQKPLLELDVLKLSLKILSLRNKLIA</sequence>
<dbReference type="AlphaFoldDB" id="A0AA47P3N9"/>
<gene>
    <name evidence="1" type="ORF">N1851_014144</name>
</gene>
<evidence type="ECO:0000313" key="1">
    <source>
        <dbReference type="EMBL" id="KAK0146538.1"/>
    </source>
</evidence>
<dbReference type="EMBL" id="JAOPHQ010002568">
    <property type="protein sequence ID" value="KAK0146538.1"/>
    <property type="molecule type" value="Genomic_DNA"/>
</dbReference>
<evidence type="ECO:0000313" key="2">
    <source>
        <dbReference type="Proteomes" id="UP001174136"/>
    </source>
</evidence>
<comment type="caution">
    <text evidence="1">The sequence shown here is derived from an EMBL/GenBank/DDBJ whole genome shotgun (WGS) entry which is preliminary data.</text>
</comment>
<dbReference type="Proteomes" id="UP001174136">
    <property type="component" value="Unassembled WGS sequence"/>
</dbReference>
<reference evidence="1" key="1">
    <citation type="journal article" date="2023" name="Front. Mar. Sci.">
        <title>A new Merluccius polli reference genome to investigate the effects of global change in West African waters.</title>
        <authorList>
            <person name="Mateo J.L."/>
            <person name="Blanco-Fernandez C."/>
            <person name="Garcia-Vazquez E."/>
            <person name="Machado-Schiaffino G."/>
        </authorList>
    </citation>
    <scope>NUCLEOTIDE SEQUENCE</scope>
    <source>
        <strain evidence="1">C29</strain>
        <tissue evidence="1">Fin</tissue>
    </source>
</reference>
<proteinExistence type="predicted"/>
<protein>
    <submittedName>
        <fullName evidence="1">Uncharacterized protein</fullName>
    </submittedName>
</protein>
<keyword evidence="2" id="KW-1185">Reference proteome</keyword>